<gene>
    <name evidence="1" type="ORF">Glove_256g162</name>
</gene>
<comment type="caution">
    <text evidence="1">The sequence shown here is derived from an EMBL/GenBank/DDBJ whole genome shotgun (WGS) entry which is preliminary data.</text>
</comment>
<dbReference type="Proteomes" id="UP000266861">
    <property type="component" value="Unassembled WGS sequence"/>
</dbReference>
<reference evidence="1 2" key="1">
    <citation type="submission" date="2018-08" db="EMBL/GenBank/DDBJ databases">
        <title>Genome and evolution of the arbuscular mycorrhizal fungus Diversispora epigaea (formerly Glomus versiforme) and its bacterial endosymbionts.</title>
        <authorList>
            <person name="Sun X."/>
            <person name="Fei Z."/>
            <person name="Harrison M."/>
        </authorList>
    </citation>
    <scope>NUCLEOTIDE SEQUENCE [LARGE SCALE GENOMIC DNA]</scope>
    <source>
        <strain evidence="1 2">IT104</strain>
    </source>
</reference>
<keyword evidence="2" id="KW-1185">Reference proteome</keyword>
<organism evidence="1 2">
    <name type="scientific">Diversispora epigaea</name>
    <dbReference type="NCBI Taxonomy" id="1348612"/>
    <lineage>
        <taxon>Eukaryota</taxon>
        <taxon>Fungi</taxon>
        <taxon>Fungi incertae sedis</taxon>
        <taxon>Mucoromycota</taxon>
        <taxon>Glomeromycotina</taxon>
        <taxon>Glomeromycetes</taxon>
        <taxon>Diversisporales</taxon>
        <taxon>Diversisporaceae</taxon>
        <taxon>Diversispora</taxon>
    </lineage>
</organism>
<dbReference type="AlphaFoldDB" id="A0A397IBD3"/>
<dbReference type="EMBL" id="PQFF01000234">
    <property type="protein sequence ID" value="RHZ71558.1"/>
    <property type="molecule type" value="Genomic_DNA"/>
</dbReference>
<evidence type="ECO:0000313" key="1">
    <source>
        <dbReference type="EMBL" id="RHZ71558.1"/>
    </source>
</evidence>
<accession>A0A397IBD3</accession>
<name>A0A397IBD3_9GLOM</name>
<protein>
    <submittedName>
        <fullName evidence="1">Uncharacterized protein</fullName>
    </submittedName>
</protein>
<sequence length="162" mass="19231">MSLSEEFTIYHLPDHRAGKLLKENIENIVEYNNYTSFCNDIKINLLRNSNKFRQANVSQQHRNSEQMAISREENNNYSQLDNEIIPIINHNNNNNNNNNDDDNNGMNNELMQEIIIKIVFSYFIKEFIDICHQYPRTLSIVDYIYQSIAKDFRNDIEARSFC</sequence>
<proteinExistence type="predicted"/>
<dbReference type="OrthoDB" id="28112at2759"/>
<evidence type="ECO:0000313" key="2">
    <source>
        <dbReference type="Proteomes" id="UP000266861"/>
    </source>
</evidence>